<evidence type="ECO:0000256" key="7">
    <source>
        <dbReference type="ARBA" id="ARBA00023306"/>
    </source>
</evidence>
<evidence type="ECO:0000256" key="6">
    <source>
        <dbReference type="ARBA" id="ARBA00023136"/>
    </source>
</evidence>
<organism evidence="11 12">
    <name type="scientific">Peptoniphilus olsenii</name>
    <dbReference type="NCBI Taxonomy" id="411570"/>
    <lineage>
        <taxon>Bacteria</taxon>
        <taxon>Bacillati</taxon>
        <taxon>Bacillota</taxon>
        <taxon>Tissierellia</taxon>
        <taxon>Tissierellales</taxon>
        <taxon>Peptoniphilaceae</taxon>
        <taxon>Peptoniphilus</taxon>
    </lineage>
</organism>
<gene>
    <name evidence="11" type="ORF">ABID14_000985</name>
</gene>
<dbReference type="InterPro" id="IPR050487">
    <property type="entry name" value="FtsQ_DivIB"/>
</dbReference>
<feature type="transmembrane region" description="Helical" evidence="9">
    <location>
        <begin position="20"/>
        <end position="38"/>
    </location>
</feature>
<feature type="domain" description="POTRA" evidence="10">
    <location>
        <begin position="44"/>
        <end position="112"/>
    </location>
</feature>
<feature type="compositionally biased region" description="Basic and acidic residues" evidence="8">
    <location>
        <begin position="263"/>
        <end position="272"/>
    </location>
</feature>
<feature type="region of interest" description="Disordered" evidence="8">
    <location>
        <begin position="252"/>
        <end position="272"/>
    </location>
</feature>
<dbReference type="Pfam" id="PF08478">
    <property type="entry name" value="POTRA_1"/>
    <property type="match status" value="1"/>
</dbReference>
<evidence type="ECO:0000256" key="9">
    <source>
        <dbReference type="SAM" id="Phobius"/>
    </source>
</evidence>
<evidence type="ECO:0000256" key="1">
    <source>
        <dbReference type="ARBA" id="ARBA00004370"/>
    </source>
</evidence>
<comment type="subcellular location">
    <subcellularLocation>
        <location evidence="1">Membrane</location>
    </subcellularLocation>
</comment>
<dbReference type="InterPro" id="IPR013685">
    <property type="entry name" value="POTRA_FtsQ_type"/>
</dbReference>
<keyword evidence="4 9" id="KW-0812">Transmembrane</keyword>
<keyword evidence="5 9" id="KW-1133">Transmembrane helix</keyword>
<dbReference type="Proteomes" id="UP001549162">
    <property type="component" value="Unassembled WGS sequence"/>
</dbReference>
<evidence type="ECO:0000313" key="12">
    <source>
        <dbReference type="Proteomes" id="UP001549162"/>
    </source>
</evidence>
<keyword evidence="3 11" id="KW-0132">Cell division</keyword>
<dbReference type="PANTHER" id="PTHR37820">
    <property type="entry name" value="CELL DIVISION PROTEIN DIVIB"/>
    <property type="match status" value="1"/>
</dbReference>
<evidence type="ECO:0000256" key="4">
    <source>
        <dbReference type="ARBA" id="ARBA00022692"/>
    </source>
</evidence>
<evidence type="ECO:0000256" key="8">
    <source>
        <dbReference type="SAM" id="MobiDB-lite"/>
    </source>
</evidence>
<keyword evidence="12" id="KW-1185">Reference proteome</keyword>
<evidence type="ECO:0000256" key="2">
    <source>
        <dbReference type="ARBA" id="ARBA00022475"/>
    </source>
</evidence>
<dbReference type="EMBL" id="JBEPMA010000004">
    <property type="protein sequence ID" value="MET3617356.1"/>
    <property type="molecule type" value="Genomic_DNA"/>
</dbReference>
<evidence type="ECO:0000256" key="3">
    <source>
        <dbReference type="ARBA" id="ARBA00022618"/>
    </source>
</evidence>
<dbReference type="PANTHER" id="PTHR37820:SF1">
    <property type="entry name" value="CELL DIVISION PROTEIN FTSQ"/>
    <property type="match status" value="1"/>
</dbReference>
<evidence type="ECO:0000259" key="10">
    <source>
        <dbReference type="PROSITE" id="PS51779"/>
    </source>
</evidence>
<dbReference type="InterPro" id="IPR034746">
    <property type="entry name" value="POTRA"/>
</dbReference>
<comment type="caution">
    <text evidence="11">The sequence shown here is derived from an EMBL/GenBank/DDBJ whole genome shotgun (WGS) entry which is preliminary data.</text>
</comment>
<keyword evidence="6 9" id="KW-0472">Membrane</keyword>
<keyword evidence="7" id="KW-0131">Cell cycle</keyword>
<reference evidence="11 12" key="1">
    <citation type="submission" date="2024-06" db="EMBL/GenBank/DDBJ databases">
        <title>Genomic Encyclopedia of Type Strains, Phase IV (KMG-IV): sequencing the most valuable type-strain genomes for metagenomic binning, comparative biology and taxonomic classification.</title>
        <authorList>
            <person name="Goeker M."/>
        </authorList>
    </citation>
    <scope>NUCLEOTIDE SEQUENCE [LARGE SCALE GENOMIC DNA]</scope>
    <source>
        <strain evidence="11 12">DSM 21460</strain>
    </source>
</reference>
<evidence type="ECO:0000256" key="5">
    <source>
        <dbReference type="ARBA" id="ARBA00022989"/>
    </source>
</evidence>
<sequence>MSAQKKVKRKVNKKKKFFRIFFRFFIFFTFIFLIIFSLKNSNLFNINSVNIQGAQKVSAKEIIKVSGLEKGNKYFGISKRDRIKKIQSIAYIKNAKIKYKLGGNIDIIVEERSPYYQVESTKYLLVDENFRILEEKDYKTDNLLNLSGLNVENKKGGSYILTYKEDKEKKALLMELKDSKYNLVGNIKSIELLDSLTTFVTLDGIKVEFGSYNNMEYKLRMLSLILEDIKKTDKNATVVQMEKGTNPILIVEENSKIDSSNENEEKNTWKDDKRYIEEKIDEKENSN</sequence>
<proteinExistence type="predicted"/>
<dbReference type="RefSeq" id="WP_354367725.1">
    <property type="nucleotide sequence ID" value="NZ_JBEPMA010000004.1"/>
</dbReference>
<keyword evidence="2" id="KW-1003">Cell membrane</keyword>
<dbReference type="GO" id="GO:0051301">
    <property type="term" value="P:cell division"/>
    <property type="evidence" value="ECO:0007669"/>
    <property type="project" value="UniProtKB-KW"/>
</dbReference>
<accession>A0ABV2J995</accession>
<protein>
    <submittedName>
        <fullName evidence="11">Cell division septal protein FtsQ</fullName>
    </submittedName>
</protein>
<name>A0ABV2J995_9FIRM</name>
<dbReference type="PROSITE" id="PS51779">
    <property type="entry name" value="POTRA"/>
    <property type="match status" value="1"/>
</dbReference>
<evidence type="ECO:0000313" key="11">
    <source>
        <dbReference type="EMBL" id="MET3617356.1"/>
    </source>
</evidence>